<feature type="binding site" evidence="9">
    <location>
        <begin position="30"/>
        <end position="37"/>
    </location>
    <ligand>
        <name>ATP</name>
        <dbReference type="ChEBI" id="CHEBI:30616"/>
    </ligand>
</feature>
<evidence type="ECO:0000256" key="8">
    <source>
        <dbReference type="ARBA" id="ARBA00048258"/>
    </source>
</evidence>
<evidence type="ECO:0000256" key="7">
    <source>
        <dbReference type="ARBA" id="ARBA00022840"/>
    </source>
</evidence>
<gene>
    <name evidence="9" type="primary">panC</name>
    <name evidence="10" type="ORF">BME96_09855</name>
</gene>
<dbReference type="PANTHER" id="PTHR21299:SF1">
    <property type="entry name" value="PANTOATE--BETA-ALANINE LIGASE"/>
    <property type="match status" value="1"/>
</dbReference>
<dbReference type="Gene3D" id="3.40.50.620">
    <property type="entry name" value="HUPs"/>
    <property type="match status" value="1"/>
</dbReference>
<dbReference type="CDD" id="cd00560">
    <property type="entry name" value="PanC"/>
    <property type="match status" value="1"/>
</dbReference>
<comment type="function">
    <text evidence="9">Catalyzes the condensation of pantoate with beta-alanine in an ATP-dependent reaction via a pantoyl-adenylate intermediate.</text>
</comment>
<evidence type="ECO:0000256" key="4">
    <source>
        <dbReference type="ARBA" id="ARBA00022598"/>
    </source>
</evidence>
<evidence type="ECO:0000256" key="6">
    <source>
        <dbReference type="ARBA" id="ARBA00022741"/>
    </source>
</evidence>
<dbReference type="GeneID" id="71514697"/>
<evidence type="ECO:0000256" key="3">
    <source>
        <dbReference type="ARBA" id="ARBA00022490"/>
    </source>
</evidence>
<dbReference type="NCBIfam" id="TIGR00018">
    <property type="entry name" value="panC"/>
    <property type="match status" value="1"/>
</dbReference>
<comment type="subunit">
    <text evidence="9">Homodimer.</text>
</comment>
<keyword evidence="3 9" id="KW-0963">Cytoplasm</keyword>
<dbReference type="InterPro" id="IPR014729">
    <property type="entry name" value="Rossmann-like_a/b/a_fold"/>
</dbReference>
<evidence type="ECO:0000256" key="5">
    <source>
        <dbReference type="ARBA" id="ARBA00022655"/>
    </source>
</evidence>
<dbReference type="NCBIfam" id="TIGR00125">
    <property type="entry name" value="cyt_tran_rel"/>
    <property type="match status" value="1"/>
</dbReference>
<comment type="catalytic activity">
    <reaction evidence="8 9">
        <text>(R)-pantoate + beta-alanine + ATP = (R)-pantothenate + AMP + diphosphate + H(+)</text>
        <dbReference type="Rhea" id="RHEA:10912"/>
        <dbReference type="ChEBI" id="CHEBI:15378"/>
        <dbReference type="ChEBI" id="CHEBI:15980"/>
        <dbReference type="ChEBI" id="CHEBI:29032"/>
        <dbReference type="ChEBI" id="CHEBI:30616"/>
        <dbReference type="ChEBI" id="CHEBI:33019"/>
        <dbReference type="ChEBI" id="CHEBI:57966"/>
        <dbReference type="ChEBI" id="CHEBI:456215"/>
        <dbReference type="EC" id="6.3.2.1"/>
    </reaction>
</comment>
<evidence type="ECO:0000256" key="9">
    <source>
        <dbReference type="HAMAP-Rule" id="MF_00158"/>
    </source>
</evidence>
<evidence type="ECO:0000256" key="2">
    <source>
        <dbReference type="ARBA" id="ARBA00009256"/>
    </source>
</evidence>
<evidence type="ECO:0000313" key="10">
    <source>
        <dbReference type="EMBL" id="APC48457.1"/>
    </source>
</evidence>
<keyword evidence="7 9" id="KW-0067">ATP-binding</keyword>
<dbReference type="InterPro" id="IPR004821">
    <property type="entry name" value="Cyt_trans-like"/>
</dbReference>
<feature type="binding site" evidence="9">
    <location>
        <position position="61"/>
    </location>
    <ligand>
        <name>beta-alanine</name>
        <dbReference type="ChEBI" id="CHEBI:57966"/>
    </ligand>
</feature>
<evidence type="ECO:0000256" key="1">
    <source>
        <dbReference type="ARBA" id="ARBA00004990"/>
    </source>
</evidence>
<evidence type="ECO:0000313" key="11">
    <source>
        <dbReference type="Proteomes" id="UP000182945"/>
    </source>
</evidence>
<name>A0AAC9NKE5_VIRHA</name>
<dbReference type="Gene3D" id="3.30.1300.10">
    <property type="entry name" value="Pantoate-beta-alanine ligase, C-terminal domain"/>
    <property type="match status" value="1"/>
</dbReference>
<accession>A0AAC9NKE5</accession>
<dbReference type="EC" id="6.3.2.1" evidence="9"/>
<dbReference type="KEGG" id="vhl:BME96_09855"/>
<feature type="binding site" evidence="9">
    <location>
        <begin position="184"/>
        <end position="187"/>
    </location>
    <ligand>
        <name>ATP</name>
        <dbReference type="ChEBI" id="CHEBI:30616"/>
    </ligand>
</feature>
<feature type="binding site" evidence="9">
    <location>
        <position position="153"/>
    </location>
    <ligand>
        <name>(R)-pantoate</name>
        <dbReference type="ChEBI" id="CHEBI:15980"/>
    </ligand>
</feature>
<comment type="similarity">
    <text evidence="2 9">Belongs to the pantothenate synthetase family.</text>
</comment>
<dbReference type="InterPro" id="IPR003721">
    <property type="entry name" value="Pantoate_ligase"/>
</dbReference>
<dbReference type="GO" id="GO:0004592">
    <property type="term" value="F:pantoate-beta-alanine ligase activity"/>
    <property type="evidence" value="ECO:0007669"/>
    <property type="project" value="UniProtKB-UniRule"/>
</dbReference>
<sequence length="295" mass="33891">MEIIREVNEMRNIIKLLKQGQKKIGFVPTMGFFHDGHLQLMKKAKEENDTVVSSVFVNPLQFGPNEDFDRYPRNEEEDIRKAEYVGVDFLFIPPLDEMYPQKMQITMTINDRIDVLCGKARPGHFDGVITVVTKLFHITQPDQVYFGMKDAQQVAVIDALIHNLNFPISLIGLPTVREEDGLAKSSRNVNLSKRERAQANWLYKALKHGHQLVVDGEFNPAIIIKEINNIISNNTDGKIDYIEVLSYPELKPVSDMNQQVIIALAVQFERARLIDNLLLNEDGDIIRFWKQEESQ</sequence>
<dbReference type="GO" id="GO:0005829">
    <property type="term" value="C:cytosol"/>
    <property type="evidence" value="ECO:0007669"/>
    <property type="project" value="TreeGrafter"/>
</dbReference>
<proteinExistence type="inferred from homology"/>
<dbReference type="Proteomes" id="UP000182945">
    <property type="component" value="Chromosome"/>
</dbReference>
<feature type="binding site" evidence="9">
    <location>
        <begin position="147"/>
        <end position="150"/>
    </location>
    <ligand>
        <name>ATP</name>
        <dbReference type="ChEBI" id="CHEBI:30616"/>
    </ligand>
</feature>
<dbReference type="RefSeq" id="WP_071648991.1">
    <property type="nucleotide sequence ID" value="NZ_CP017962.1"/>
</dbReference>
<comment type="subcellular location">
    <subcellularLocation>
        <location evidence="9">Cytoplasm</location>
    </subcellularLocation>
</comment>
<dbReference type="FunFam" id="3.40.50.620:FF:000013">
    <property type="entry name" value="Pantothenate synthetase"/>
    <property type="match status" value="1"/>
</dbReference>
<comment type="pathway">
    <text evidence="1 9">Cofactor biosynthesis; (R)-pantothenate biosynthesis; (R)-pantothenate from (R)-pantoate and beta-alanine: step 1/1.</text>
</comment>
<dbReference type="Pfam" id="PF02569">
    <property type="entry name" value="Pantoate_ligase"/>
    <property type="match status" value="1"/>
</dbReference>
<keyword evidence="5 9" id="KW-0566">Pantothenate biosynthesis</keyword>
<protein>
    <recommendedName>
        <fullName evidence="9">Pantothenate synthetase</fullName>
        <shortName evidence="9">PS</shortName>
        <ecNumber evidence="9">6.3.2.1</ecNumber>
    </recommendedName>
    <alternativeName>
        <fullName evidence="9">Pantoate--beta-alanine ligase</fullName>
    </alternativeName>
    <alternativeName>
        <fullName evidence="9">Pantoate-activating enzyme</fullName>
    </alternativeName>
</protein>
<dbReference type="HAMAP" id="MF_00158">
    <property type="entry name" value="PanC"/>
    <property type="match status" value="1"/>
</dbReference>
<dbReference type="AlphaFoldDB" id="A0AAC9NKE5"/>
<keyword evidence="6 9" id="KW-0547">Nucleotide-binding</keyword>
<keyword evidence="4 9" id="KW-0436">Ligase</keyword>
<dbReference type="GO" id="GO:0015940">
    <property type="term" value="P:pantothenate biosynthetic process"/>
    <property type="evidence" value="ECO:0007669"/>
    <property type="project" value="UniProtKB-UniRule"/>
</dbReference>
<dbReference type="SUPFAM" id="SSF52374">
    <property type="entry name" value="Nucleotidylyl transferase"/>
    <property type="match status" value="1"/>
</dbReference>
<reference evidence="10 11" key="1">
    <citation type="submission" date="2016-11" db="EMBL/GenBank/DDBJ databases">
        <title>Complete genome sequencing of Virgibacillus halodenitrificans PDB-F2.</title>
        <authorList>
            <person name="Sun Z."/>
            <person name="Zhou Y."/>
            <person name="Li H."/>
        </authorList>
    </citation>
    <scope>NUCLEOTIDE SEQUENCE [LARGE SCALE GENOMIC DNA]</scope>
    <source>
        <strain evidence="10 11">PDB-F2</strain>
    </source>
</reference>
<feature type="active site" description="Proton donor" evidence="9">
    <location>
        <position position="37"/>
    </location>
</feature>
<dbReference type="InterPro" id="IPR042176">
    <property type="entry name" value="Pantoate_ligase_C"/>
</dbReference>
<dbReference type="GO" id="GO:0005524">
    <property type="term" value="F:ATP binding"/>
    <property type="evidence" value="ECO:0007669"/>
    <property type="project" value="UniProtKB-KW"/>
</dbReference>
<dbReference type="EMBL" id="CP017962">
    <property type="protein sequence ID" value="APC48457.1"/>
    <property type="molecule type" value="Genomic_DNA"/>
</dbReference>
<comment type="miscellaneous">
    <text evidence="9">The reaction proceeds by a bi uni uni bi ping pong mechanism.</text>
</comment>
<organism evidence="10 11">
    <name type="scientific">Virgibacillus halodenitrificans</name>
    <name type="common">Bacillus halodenitrificans</name>
    <dbReference type="NCBI Taxonomy" id="1482"/>
    <lineage>
        <taxon>Bacteria</taxon>
        <taxon>Bacillati</taxon>
        <taxon>Bacillota</taxon>
        <taxon>Bacilli</taxon>
        <taxon>Bacillales</taxon>
        <taxon>Bacillaceae</taxon>
        <taxon>Virgibacillus</taxon>
    </lineage>
</organism>
<feature type="binding site" evidence="9">
    <location>
        <position position="176"/>
    </location>
    <ligand>
        <name>ATP</name>
        <dbReference type="ChEBI" id="CHEBI:30616"/>
    </ligand>
</feature>
<feature type="binding site" evidence="9">
    <location>
        <position position="61"/>
    </location>
    <ligand>
        <name>(R)-pantoate</name>
        <dbReference type="ChEBI" id="CHEBI:15980"/>
    </ligand>
</feature>
<dbReference type="PANTHER" id="PTHR21299">
    <property type="entry name" value="CYTIDYLATE KINASE/PANTOATE-BETA-ALANINE LIGASE"/>
    <property type="match status" value="1"/>
</dbReference>